<dbReference type="InterPro" id="IPR050893">
    <property type="entry name" value="Sugar_PTS"/>
</dbReference>
<feature type="domain" description="PTS EIIA type-2" evidence="12">
    <location>
        <begin position="18"/>
        <end position="156"/>
    </location>
</feature>
<comment type="function">
    <text evidence="1">The phosphoenolpyruvate-dependent sugar phosphotransferase system (sugar PTS), a major carbohydrate active transport system, catalyzes the phosphorylation of incoming sugar substrates concomitantly with their translocation across the cell membrane. The enzyme II CmtAB PTS system is involved in D-mannitol transport.</text>
</comment>
<dbReference type="RefSeq" id="WP_024739501.1">
    <property type="nucleotide sequence ID" value="NZ_BAABZD010000001.1"/>
</dbReference>
<evidence type="ECO:0000256" key="6">
    <source>
        <dbReference type="ARBA" id="ARBA00022679"/>
    </source>
</evidence>
<dbReference type="Proteomes" id="UP001203136">
    <property type="component" value="Unassembled WGS sequence"/>
</dbReference>
<dbReference type="PANTHER" id="PTHR30181:SF2">
    <property type="entry name" value="PTS SYSTEM MANNITOL-SPECIFIC EIICBA COMPONENT"/>
    <property type="match status" value="1"/>
</dbReference>
<keyword evidence="3" id="KW-0813">Transport</keyword>
<evidence type="ECO:0000256" key="5">
    <source>
        <dbReference type="ARBA" id="ARBA00022597"/>
    </source>
</evidence>
<sequence length="157" mass="17134">MFGFGKKKEQTEKIQKPELLEKKNIRLDCSPMARDDVIRAVGQLLCDSGYVDEGYIEAMIKRELSFPTNIGNGIALPHGVEEAKKEIKHSGIAVMVFPEGTDWGTEKVNLVIGIAGVGEDHLEILATIAEKMATPEAVEELIKGSADDIYAAFTTKA</sequence>
<evidence type="ECO:0000259" key="12">
    <source>
        <dbReference type="PROSITE" id="PS51094"/>
    </source>
</evidence>
<dbReference type="Pfam" id="PF00359">
    <property type="entry name" value="PTS_EIIA_2"/>
    <property type="match status" value="1"/>
</dbReference>
<keyword evidence="8" id="KW-0418">Kinase</keyword>
<name>A0AAW5EY59_CLOSY</name>
<reference evidence="13" key="1">
    <citation type="journal article" date="2022" name="Cell Host Microbe">
        <title>Colonization of the live biotherapeutic product VE303 and modulation of the microbiota and metabolites in healthy volunteers.</title>
        <authorList>
            <person name="Dsouza M."/>
            <person name="Menon R."/>
            <person name="Crossette E."/>
            <person name="Bhattarai S.K."/>
            <person name="Schneider J."/>
            <person name="Kim Y.G."/>
            <person name="Reddy S."/>
            <person name="Caballero S."/>
            <person name="Felix C."/>
            <person name="Cornacchione L."/>
            <person name="Hendrickson J."/>
            <person name="Watson A.R."/>
            <person name="Minot S.S."/>
            <person name="Greenfield N."/>
            <person name="Schopf L."/>
            <person name="Szabady R."/>
            <person name="Patarroyo J."/>
            <person name="Smith W."/>
            <person name="Harrison P."/>
            <person name="Kuijper E.J."/>
            <person name="Kelly C.P."/>
            <person name="Olle B."/>
            <person name="Bobilev D."/>
            <person name="Silber J.L."/>
            <person name="Bucci V."/>
            <person name="Roberts B."/>
            <person name="Faith J."/>
            <person name="Norman J.M."/>
        </authorList>
    </citation>
    <scope>NUCLEOTIDE SEQUENCE</scope>
    <source>
        <strain evidence="13">VE303-04</strain>
    </source>
</reference>
<dbReference type="CDD" id="cd00211">
    <property type="entry name" value="PTS_IIA_fru"/>
    <property type="match status" value="1"/>
</dbReference>
<gene>
    <name evidence="13" type="ORF">K5I21_03575</name>
</gene>
<comment type="caution">
    <text evidence="13">The sequence shown here is derived from an EMBL/GenBank/DDBJ whole genome shotgun (WGS) entry which is preliminary data.</text>
</comment>
<proteinExistence type="predicted"/>
<evidence type="ECO:0000256" key="4">
    <source>
        <dbReference type="ARBA" id="ARBA00022553"/>
    </source>
</evidence>
<dbReference type="InterPro" id="IPR002178">
    <property type="entry name" value="PTS_EIIA_type-2_dom"/>
</dbReference>
<evidence type="ECO:0000256" key="7">
    <source>
        <dbReference type="ARBA" id="ARBA00022683"/>
    </source>
</evidence>
<dbReference type="EMBL" id="JAINVB010000001">
    <property type="protein sequence ID" value="MCK0084976.1"/>
    <property type="molecule type" value="Genomic_DNA"/>
</dbReference>
<dbReference type="PROSITE" id="PS51094">
    <property type="entry name" value="PTS_EIIA_TYPE_2"/>
    <property type="match status" value="1"/>
</dbReference>
<dbReference type="InterPro" id="IPR016152">
    <property type="entry name" value="PTrfase/Anion_transptr"/>
</dbReference>
<dbReference type="SUPFAM" id="SSF55804">
    <property type="entry name" value="Phoshotransferase/anion transport protein"/>
    <property type="match status" value="1"/>
</dbReference>
<keyword evidence="7" id="KW-0598">Phosphotransferase system</keyword>
<accession>A0AAW5EY59</accession>
<dbReference type="AlphaFoldDB" id="A0AAW5EY59"/>
<keyword evidence="5 13" id="KW-0762">Sugar transport</keyword>
<dbReference type="GO" id="GO:0016301">
    <property type="term" value="F:kinase activity"/>
    <property type="evidence" value="ECO:0007669"/>
    <property type="project" value="UniProtKB-KW"/>
</dbReference>
<evidence type="ECO:0000256" key="3">
    <source>
        <dbReference type="ARBA" id="ARBA00022448"/>
    </source>
</evidence>
<evidence type="ECO:0000313" key="13">
    <source>
        <dbReference type="EMBL" id="MCK0084976.1"/>
    </source>
</evidence>
<protein>
    <recommendedName>
        <fullName evidence="2">Mannitol-specific phosphotransferase enzyme IIA component</fullName>
    </recommendedName>
    <alternativeName>
        <fullName evidence="10">EIIA</fullName>
    </alternativeName>
    <alternativeName>
        <fullName evidence="11">EIII</fullName>
    </alternativeName>
    <alternativeName>
        <fullName evidence="9">PTS system mannitol-specific EIIA component</fullName>
    </alternativeName>
</protein>
<dbReference type="Gene3D" id="3.40.930.10">
    <property type="entry name" value="Mannitol-specific EII, Chain A"/>
    <property type="match status" value="1"/>
</dbReference>
<keyword evidence="4" id="KW-0597">Phosphoprotein</keyword>
<evidence type="ECO:0000256" key="10">
    <source>
        <dbReference type="ARBA" id="ARBA00030956"/>
    </source>
</evidence>
<evidence type="ECO:0000256" key="8">
    <source>
        <dbReference type="ARBA" id="ARBA00022777"/>
    </source>
</evidence>
<evidence type="ECO:0000256" key="9">
    <source>
        <dbReference type="ARBA" id="ARBA00029908"/>
    </source>
</evidence>
<dbReference type="GO" id="GO:0090563">
    <property type="term" value="F:protein-phosphocysteine-sugar phosphotransferase activity"/>
    <property type="evidence" value="ECO:0007669"/>
    <property type="project" value="TreeGrafter"/>
</dbReference>
<evidence type="ECO:0000256" key="11">
    <source>
        <dbReference type="ARBA" id="ARBA00030962"/>
    </source>
</evidence>
<evidence type="ECO:0000313" key="14">
    <source>
        <dbReference type="Proteomes" id="UP001203136"/>
    </source>
</evidence>
<keyword evidence="6" id="KW-0808">Transferase</keyword>
<dbReference type="GO" id="GO:0005886">
    <property type="term" value="C:plasma membrane"/>
    <property type="evidence" value="ECO:0007669"/>
    <property type="project" value="TreeGrafter"/>
</dbReference>
<dbReference type="PROSITE" id="PS00372">
    <property type="entry name" value="PTS_EIIA_TYPE_2_HIS"/>
    <property type="match status" value="1"/>
</dbReference>
<dbReference type="GO" id="GO:0009401">
    <property type="term" value="P:phosphoenolpyruvate-dependent sugar phosphotransferase system"/>
    <property type="evidence" value="ECO:0007669"/>
    <property type="project" value="UniProtKB-KW"/>
</dbReference>
<evidence type="ECO:0000256" key="1">
    <source>
        <dbReference type="ARBA" id="ARBA00002434"/>
    </source>
</evidence>
<organism evidence="13 14">
    <name type="scientific">Clostridium symbiosum</name>
    <name type="common">Bacteroides symbiosus</name>
    <dbReference type="NCBI Taxonomy" id="1512"/>
    <lineage>
        <taxon>Bacteria</taxon>
        <taxon>Bacillati</taxon>
        <taxon>Bacillota</taxon>
        <taxon>Clostridia</taxon>
        <taxon>Lachnospirales</taxon>
        <taxon>Lachnospiraceae</taxon>
        <taxon>Otoolea</taxon>
    </lineage>
</organism>
<evidence type="ECO:0000256" key="2">
    <source>
        <dbReference type="ARBA" id="ARBA00014783"/>
    </source>
</evidence>
<dbReference type="PANTHER" id="PTHR30181">
    <property type="entry name" value="MANNITOL PERMEASE IIC COMPONENT"/>
    <property type="match status" value="1"/>
</dbReference>